<protein>
    <recommendedName>
        <fullName evidence="2">WG repeat-containing protein</fullName>
    </recommendedName>
</protein>
<dbReference type="InterPro" id="IPR045681">
    <property type="entry name" value="DUF6201"/>
</dbReference>
<name>A0A6Y2KMX9_SALDZ</name>
<reference evidence="1" key="1">
    <citation type="journal article" date="2018" name="Genome Biol.">
        <title>SKESA: strategic k-mer extension for scrupulous assemblies.</title>
        <authorList>
            <person name="Souvorov A."/>
            <person name="Agarwala R."/>
            <person name="Lipman D.J."/>
        </authorList>
    </citation>
    <scope>NUCLEOTIDE SEQUENCE</scope>
    <source>
        <strain evidence="1">Salmonella enterica</strain>
    </source>
</reference>
<evidence type="ECO:0000313" key="1">
    <source>
        <dbReference type="EMBL" id="HAB4466575.1"/>
    </source>
</evidence>
<dbReference type="AlphaFoldDB" id="A0A6Y2KMX9"/>
<dbReference type="Pfam" id="PF19703">
    <property type="entry name" value="DUF6201"/>
    <property type="match status" value="1"/>
</dbReference>
<dbReference type="EMBL" id="DAAGTH010000037">
    <property type="protein sequence ID" value="HAB4466575.1"/>
    <property type="molecule type" value="Genomic_DNA"/>
</dbReference>
<proteinExistence type="predicted"/>
<comment type="caution">
    <text evidence="1">The sequence shown here is derived from an EMBL/GenBank/DDBJ whole genome shotgun (WGS) entry which is preliminary data.</text>
</comment>
<accession>A0A6Y2KMX9</accession>
<reference evidence="1" key="2">
    <citation type="submission" date="2019-10" db="EMBL/GenBank/DDBJ databases">
        <authorList>
            <consortium name="NCBI Pathogen Detection Project"/>
        </authorList>
    </citation>
    <scope>NUCLEOTIDE SEQUENCE</scope>
    <source>
        <strain evidence="1">Salmonella enterica</strain>
    </source>
</reference>
<organism evidence="1">
    <name type="scientific">Salmonella diarizonae</name>
    <dbReference type="NCBI Taxonomy" id="59204"/>
    <lineage>
        <taxon>Bacteria</taxon>
        <taxon>Pseudomonadati</taxon>
        <taxon>Pseudomonadota</taxon>
        <taxon>Gammaproteobacteria</taxon>
        <taxon>Enterobacterales</taxon>
        <taxon>Enterobacteriaceae</taxon>
        <taxon>Salmonella</taxon>
    </lineage>
</organism>
<evidence type="ECO:0008006" key="2">
    <source>
        <dbReference type="Google" id="ProtNLM"/>
    </source>
</evidence>
<gene>
    <name evidence="1" type="ORF">GBZ04_18065</name>
</gene>
<sequence>MSKIVIFVILLFIWFVFSPVAFFGKFNYIYEKVSQDGQFKIVAYDILPTTPYAAYQNFICNDIFLVLYDKNGKYLGQSSPFHFSEFDGVFADAVFFPGDILGDNSFSINGVNDYVEGYTIPVDHKRWWSQFISIFH</sequence>